<dbReference type="SUPFAM" id="SSF52540">
    <property type="entry name" value="P-loop containing nucleoside triphosphate hydrolases"/>
    <property type="match status" value="1"/>
</dbReference>
<dbReference type="InterPro" id="IPR027417">
    <property type="entry name" value="P-loop_NTPase"/>
</dbReference>
<dbReference type="PANTHER" id="PTHR42711:SF17">
    <property type="entry name" value="ABC TRANSPORTER ATP-BINDING PROTEIN"/>
    <property type="match status" value="1"/>
</dbReference>
<dbReference type="PROSITE" id="PS50893">
    <property type="entry name" value="ABC_TRANSPORTER_2"/>
    <property type="match status" value="1"/>
</dbReference>
<keyword evidence="5" id="KW-0046">Antibiotic resistance</keyword>
<dbReference type="InterPro" id="IPR050763">
    <property type="entry name" value="ABC_transporter_ATP-binding"/>
</dbReference>
<reference evidence="7 8" key="1">
    <citation type="journal article" date="2019" name="Int. J. Syst. Evol. Microbiol.">
        <title>The Global Catalogue of Microorganisms (GCM) 10K type strain sequencing project: providing services to taxonomists for standard genome sequencing and annotation.</title>
        <authorList>
            <consortium name="The Broad Institute Genomics Platform"/>
            <consortium name="The Broad Institute Genome Sequencing Center for Infectious Disease"/>
            <person name="Wu L."/>
            <person name="Ma J."/>
        </authorList>
    </citation>
    <scope>NUCLEOTIDE SEQUENCE [LARGE SCALE GENOMIC DNA]</scope>
    <source>
        <strain evidence="7 8">JCM 9383</strain>
    </source>
</reference>
<protein>
    <submittedName>
        <fullName evidence="7">ABC transporter ATP-binding protein</fullName>
    </submittedName>
</protein>
<evidence type="ECO:0000313" key="7">
    <source>
        <dbReference type="EMBL" id="GAA2780985.1"/>
    </source>
</evidence>
<dbReference type="PANTHER" id="PTHR42711">
    <property type="entry name" value="ABC TRANSPORTER ATP-BINDING PROTEIN"/>
    <property type="match status" value="1"/>
</dbReference>
<dbReference type="GO" id="GO:0005524">
    <property type="term" value="F:ATP binding"/>
    <property type="evidence" value="ECO:0007669"/>
    <property type="project" value="UniProtKB-KW"/>
</dbReference>
<sequence length="289" mass="30865">MHARAISASRAFGGRTALDAVDLDVPAGQSIGLLGPNGAGKTTLLSLITGLRRPTGGRVELFGGDPRDPRNRLRLGVTPQRTGLPEALRVSEIVNFARRHHRNPMPAGELLERFGLTGAARRQAGSLSGGQQRSLTVALAFAGRPDLVVLDEPTTGLDVDARRRLWDGLHAYREQGGTLLLTSHYLEEVEALAGRVVVLSRGRVLADGSPAAIKSRVDVRAVSMLADGVPDLPGIVGHDRDGDRIRLLTNDSDRLVRDLIASGHPFRDLRIATTSLEDAFRALTTGSPA</sequence>
<dbReference type="EMBL" id="BAAAUX010000006">
    <property type="protein sequence ID" value="GAA2780985.1"/>
    <property type="molecule type" value="Genomic_DNA"/>
</dbReference>
<dbReference type="InterPro" id="IPR003593">
    <property type="entry name" value="AAA+_ATPase"/>
</dbReference>
<keyword evidence="3" id="KW-0547">Nucleotide-binding</keyword>
<evidence type="ECO:0000256" key="3">
    <source>
        <dbReference type="ARBA" id="ARBA00022741"/>
    </source>
</evidence>
<feature type="domain" description="ABC transporter" evidence="6">
    <location>
        <begin position="3"/>
        <end position="226"/>
    </location>
</feature>
<proteinExistence type="predicted"/>
<keyword evidence="4 7" id="KW-0067">ATP-binding</keyword>
<keyword evidence="2" id="KW-0813">Transport</keyword>
<name>A0ABN3V7M8_9PSEU</name>
<dbReference type="InterPro" id="IPR003439">
    <property type="entry name" value="ABC_transporter-like_ATP-bd"/>
</dbReference>
<dbReference type="CDD" id="cd03230">
    <property type="entry name" value="ABC_DR_subfamily_A"/>
    <property type="match status" value="1"/>
</dbReference>
<comment type="subcellular location">
    <subcellularLocation>
        <location evidence="1">Cell membrane</location>
        <topology evidence="1">Peripheral membrane protein</topology>
    </subcellularLocation>
</comment>
<evidence type="ECO:0000259" key="6">
    <source>
        <dbReference type="PROSITE" id="PS50893"/>
    </source>
</evidence>
<dbReference type="Pfam" id="PF00005">
    <property type="entry name" value="ABC_tran"/>
    <property type="match status" value="1"/>
</dbReference>
<evidence type="ECO:0000256" key="1">
    <source>
        <dbReference type="ARBA" id="ARBA00004202"/>
    </source>
</evidence>
<dbReference type="Proteomes" id="UP001500979">
    <property type="component" value="Unassembled WGS sequence"/>
</dbReference>
<comment type="caution">
    <text evidence="7">The sequence shown here is derived from an EMBL/GenBank/DDBJ whole genome shotgun (WGS) entry which is preliminary data.</text>
</comment>
<dbReference type="SMART" id="SM00382">
    <property type="entry name" value="AAA"/>
    <property type="match status" value="1"/>
</dbReference>
<evidence type="ECO:0000256" key="2">
    <source>
        <dbReference type="ARBA" id="ARBA00022448"/>
    </source>
</evidence>
<keyword evidence="8" id="KW-1185">Reference proteome</keyword>
<gene>
    <name evidence="7" type="ORF">GCM10010470_13560</name>
</gene>
<dbReference type="Gene3D" id="3.40.50.300">
    <property type="entry name" value="P-loop containing nucleotide triphosphate hydrolases"/>
    <property type="match status" value="1"/>
</dbReference>
<organism evidence="7 8">
    <name type="scientific">Saccharopolyspora taberi</name>
    <dbReference type="NCBI Taxonomy" id="60895"/>
    <lineage>
        <taxon>Bacteria</taxon>
        <taxon>Bacillati</taxon>
        <taxon>Actinomycetota</taxon>
        <taxon>Actinomycetes</taxon>
        <taxon>Pseudonocardiales</taxon>
        <taxon>Pseudonocardiaceae</taxon>
        <taxon>Saccharopolyspora</taxon>
    </lineage>
</organism>
<accession>A0ABN3V7M8</accession>
<evidence type="ECO:0000313" key="8">
    <source>
        <dbReference type="Proteomes" id="UP001500979"/>
    </source>
</evidence>
<evidence type="ECO:0000256" key="5">
    <source>
        <dbReference type="ARBA" id="ARBA00023251"/>
    </source>
</evidence>
<dbReference type="RefSeq" id="WP_344678567.1">
    <property type="nucleotide sequence ID" value="NZ_BAAAUX010000006.1"/>
</dbReference>
<evidence type="ECO:0000256" key="4">
    <source>
        <dbReference type="ARBA" id="ARBA00022840"/>
    </source>
</evidence>